<dbReference type="Proteomes" id="UP000261080">
    <property type="component" value="Unassembled WGS sequence"/>
</dbReference>
<name>A0A3E3K3S8_9FIRM</name>
<dbReference type="InterPro" id="IPR015422">
    <property type="entry name" value="PyrdxlP-dep_Trfase_small"/>
</dbReference>
<evidence type="ECO:0000313" key="2">
    <source>
        <dbReference type="Proteomes" id="UP000261080"/>
    </source>
</evidence>
<dbReference type="OrthoDB" id="9802328at2"/>
<dbReference type="EMBL" id="QVLX01000002">
    <property type="protein sequence ID" value="RGE88606.1"/>
    <property type="molecule type" value="Genomic_DNA"/>
</dbReference>
<accession>A0A3E3K3S8</accession>
<sequence>MASLTTLSKEDLEDLHSSLWNIYKQEQTKDLHLNMSRGKPSAEQLDLSVELLQFPKSYTLADGTDARNYGVLQGIGECRRLFGDLLDIPAGQIIMGGNASLNLMFDTLAFLFLFGTERKKPWADERAQGRPVKFLCPVPGYDRHFTICEELGVEMIPVPLLSDGPDMDLVTRLVKEDEQIKGIWCVPLHSNPQGVCYSDKTVDTLASMTTAADDFRIFWDNAYGVHHIYEEVPLKNILKACEKAGYPNRCYYFFSTSKITFPGAGVSLIASSPDNVKELLGHMSAQTISHDKLNQLRHVQFFGTSENIHNHMTKLAALLKPKFDIVLQKLQDGLGASPPVASWSHPKGGYFVSLNVFPGCAKRTVALAKEAGVTLTGAGASYPYGKDPKDSNIRIAPSYPSVGELSQAMDILILCVKLAYIENKLGIQPK</sequence>
<dbReference type="AlphaFoldDB" id="A0A3E3K3S8"/>
<proteinExistence type="predicted"/>
<dbReference type="PANTHER" id="PTHR43799:SF1">
    <property type="entry name" value="ASPARTATE AMINOTRANSFERASE"/>
    <property type="match status" value="1"/>
</dbReference>
<dbReference type="SUPFAM" id="SSF53383">
    <property type="entry name" value="PLP-dependent transferases"/>
    <property type="match status" value="1"/>
</dbReference>
<organism evidence="1 2">
    <name type="scientific">Sellimonas intestinalis</name>
    <dbReference type="NCBI Taxonomy" id="1653434"/>
    <lineage>
        <taxon>Bacteria</taxon>
        <taxon>Bacillati</taxon>
        <taxon>Bacillota</taxon>
        <taxon>Clostridia</taxon>
        <taxon>Lachnospirales</taxon>
        <taxon>Lachnospiraceae</taxon>
        <taxon>Sellimonas</taxon>
    </lineage>
</organism>
<dbReference type="RefSeq" id="WP_117493235.1">
    <property type="nucleotide sequence ID" value="NZ_CALBAT010000026.1"/>
</dbReference>
<dbReference type="Pfam" id="PF12897">
    <property type="entry name" value="Asp_aminotransf"/>
    <property type="match status" value="1"/>
</dbReference>
<dbReference type="InterPro" id="IPR024551">
    <property type="entry name" value="AspAT_Ic"/>
</dbReference>
<evidence type="ECO:0000313" key="1">
    <source>
        <dbReference type="EMBL" id="RGE88606.1"/>
    </source>
</evidence>
<dbReference type="PANTHER" id="PTHR43799">
    <property type="entry name" value="AMINOTRANSFERASE, PUTATIVE-RELATED"/>
    <property type="match status" value="1"/>
</dbReference>
<comment type="caution">
    <text evidence="1">The sequence shown here is derived from an EMBL/GenBank/DDBJ whole genome shotgun (WGS) entry which is preliminary data.</text>
</comment>
<keyword evidence="1" id="KW-0808">Transferase</keyword>
<keyword evidence="2" id="KW-1185">Reference proteome</keyword>
<protein>
    <submittedName>
        <fullName evidence="1">Aminotransferase class I/II-fold pyridoxal phosphate-dependent enzyme</fullName>
    </submittedName>
</protein>
<dbReference type="Gene3D" id="3.40.640.10">
    <property type="entry name" value="Type I PLP-dependent aspartate aminotransferase-like (Major domain)"/>
    <property type="match status" value="1"/>
</dbReference>
<dbReference type="Gene3D" id="3.90.1150.10">
    <property type="entry name" value="Aspartate Aminotransferase, domain 1"/>
    <property type="match status" value="1"/>
</dbReference>
<dbReference type="GO" id="GO:0004069">
    <property type="term" value="F:L-aspartate:2-oxoglutarate aminotransferase activity"/>
    <property type="evidence" value="ECO:0007669"/>
    <property type="project" value="InterPro"/>
</dbReference>
<keyword evidence="1" id="KW-0032">Aminotransferase</keyword>
<reference evidence="1 2" key="1">
    <citation type="submission" date="2018-08" db="EMBL/GenBank/DDBJ databases">
        <title>A genome reference for cultivated species of the human gut microbiota.</title>
        <authorList>
            <person name="Zou Y."/>
            <person name="Xue W."/>
            <person name="Luo G."/>
        </authorList>
    </citation>
    <scope>NUCLEOTIDE SEQUENCE [LARGE SCALE GENOMIC DNA]</scope>
    <source>
        <strain evidence="1 2">AF37-2AT</strain>
    </source>
</reference>
<dbReference type="InterPro" id="IPR015424">
    <property type="entry name" value="PyrdxlP-dep_Trfase"/>
</dbReference>
<gene>
    <name evidence="1" type="ORF">DW016_03430</name>
</gene>
<dbReference type="InterPro" id="IPR015421">
    <property type="entry name" value="PyrdxlP-dep_Trfase_major"/>
</dbReference>